<feature type="transmembrane region" description="Helical" evidence="2">
    <location>
        <begin position="82"/>
        <end position="100"/>
    </location>
</feature>
<feature type="transmembrane region" description="Helical" evidence="2">
    <location>
        <begin position="144"/>
        <end position="165"/>
    </location>
</feature>
<feature type="transmembrane region" description="Helical" evidence="2">
    <location>
        <begin position="207"/>
        <end position="225"/>
    </location>
</feature>
<evidence type="ECO:0000313" key="3">
    <source>
        <dbReference type="EMBL" id="EDM98505.1"/>
    </source>
</evidence>
<organism evidence="3 4">
    <name type="scientific">Pseudoflavonifractor capillosus ATCC 29799</name>
    <dbReference type="NCBI Taxonomy" id="411467"/>
    <lineage>
        <taxon>Bacteria</taxon>
        <taxon>Bacillati</taxon>
        <taxon>Bacillota</taxon>
        <taxon>Clostridia</taxon>
        <taxon>Eubacteriales</taxon>
        <taxon>Oscillospiraceae</taxon>
        <taxon>Pseudoflavonifractor</taxon>
    </lineage>
</organism>
<sequence>MLDWIFEGIATWVASVMTQIMDAISGVFIGALGTDMTAMEEYFPFAVSAYTIIQYTAWALLFLVAVWQIFRAFSGPLAETENPLAILARGAIFGFLIAYAKPIFSLALDIARAPYTALMDSTLDPGDFTFAGIEQALTNGLTTLVSVSTVVGLILLIILMIALAWNYFKLLLETVERYVLVGVLCYTSPLAYAMGASKATSRVFQSWCRMVGSQLLLLVLNVWFLRAFNSSVGQFIANGGALTNGQGNIFLWLFCALALLKIAQKCDSYLAALGLSVAQTGSSMGMEMLMAARVLTGFSRGGGGNAASVFGGGARSGTGAAAGTAGGVAAGGILSGFMNRYRPNSFVRDAVVDGGSRMGAGGGVGFVGRAFGGMAARNGATLTPNSISSVATRPPNVSGTIGGEIADRSIPGYMPQLAGEAAANMTYSGTQITGGHISTTATAPDGRQAKVDLYSTAQHEAPGTPHTVVTAADGSQWYQVASGEGMGAFYATPAFTGDVSEAAQVAEAFPSAPDGTLLRQVDEGTLEASYPDGGNSLWYNSAYFQEPDAPHEVIQGADGLSWYAMTPAAAVPEFEPETPAPSGGGLSPSAQYNAALFGQFMPGFDQPVVSVDSSRSADGILEVRHEDGTGTAFYDRTMYQAPRGDYHVFEDSGGSQWYAIPGTPAVERRPVYEDGRPVYDGDKLQTTTVETMRYKSTPSRHTQPQKRPVTERKPPNRKKP</sequence>
<dbReference type="OrthoDB" id="1891356at2"/>
<accession>A6NYK6</accession>
<gene>
    <name evidence="3" type="ORF">BACCAP_03307</name>
</gene>
<dbReference type="eggNOG" id="ENOG502Z7ZU">
    <property type="taxonomic scope" value="Bacteria"/>
</dbReference>
<name>A6NYK6_9FIRM</name>
<feature type="compositionally biased region" description="Basic and acidic residues" evidence="1">
    <location>
        <begin position="672"/>
        <end position="683"/>
    </location>
</feature>
<evidence type="ECO:0000256" key="2">
    <source>
        <dbReference type="SAM" id="Phobius"/>
    </source>
</evidence>
<dbReference type="AlphaFoldDB" id="A6NYK6"/>
<feature type="compositionally biased region" description="Polar residues" evidence="1">
    <location>
        <begin position="684"/>
        <end position="702"/>
    </location>
</feature>
<evidence type="ECO:0000256" key="1">
    <source>
        <dbReference type="SAM" id="MobiDB-lite"/>
    </source>
</evidence>
<evidence type="ECO:0008006" key="5">
    <source>
        <dbReference type="Google" id="ProtNLM"/>
    </source>
</evidence>
<feature type="transmembrane region" description="Helical" evidence="2">
    <location>
        <begin position="245"/>
        <end position="263"/>
    </location>
</feature>
<evidence type="ECO:0000313" key="4">
    <source>
        <dbReference type="Proteomes" id="UP000003639"/>
    </source>
</evidence>
<dbReference type="EMBL" id="AAXG02000032">
    <property type="protein sequence ID" value="EDM98505.1"/>
    <property type="molecule type" value="Genomic_DNA"/>
</dbReference>
<keyword evidence="2" id="KW-0472">Membrane</keyword>
<feature type="transmembrane region" description="Helical" evidence="2">
    <location>
        <begin position="12"/>
        <end position="33"/>
    </location>
</feature>
<feature type="transmembrane region" description="Helical" evidence="2">
    <location>
        <begin position="177"/>
        <end position="195"/>
    </location>
</feature>
<proteinExistence type="predicted"/>
<protein>
    <recommendedName>
        <fullName evidence="5">TrbL/VirB6 plasmid conjugal transfer protein</fullName>
    </recommendedName>
</protein>
<keyword evidence="4" id="KW-1185">Reference proteome</keyword>
<keyword evidence="2" id="KW-0812">Transmembrane</keyword>
<feature type="transmembrane region" description="Helical" evidence="2">
    <location>
        <begin position="45"/>
        <end position="70"/>
    </location>
</feature>
<dbReference type="Proteomes" id="UP000003639">
    <property type="component" value="Unassembled WGS sequence"/>
</dbReference>
<reference evidence="3 4" key="2">
    <citation type="submission" date="2007-06" db="EMBL/GenBank/DDBJ databases">
        <title>Draft genome sequence of Pseudoflavonifractor capillosus ATCC 29799.</title>
        <authorList>
            <person name="Sudarsanam P."/>
            <person name="Ley R."/>
            <person name="Guruge J."/>
            <person name="Turnbaugh P.J."/>
            <person name="Mahowald M."/>
            <person name="Liep D."/>
            <person name="Gordon J."/>
        </authorList>
    </citation>
    <scope>NUCLEOTIDE SEQUENCE [LARGE SCALE GENOMIC DNA]</scope>
    <source>
        <strain evidence="3 4">ATCC 29799</strain>
    </source>
</reference>
<dbReference type="STRING" id="411467.BACCAP_03307"/>
<comment type="caution">
    <text evidence="3">The sequence shown here is derived from an EMBL/GenBank/DDBJ whole genome shotgun (WGS) entry which is preliminary data.</text>
</comment>
<reference evidence="3 4" key="1">
    <citation type="submission" date="2007-04" db="EMBL/GenBank/DDBJ databases">
        <authorList>
            <person name="Fulton L."/>
            <person name="Clifton S."/>
            <person name="Fulton B."/>
            <person name="Xu J."/>
            <person name="Minx P."/>
            <person name="Pepin K.H."/>
            <person name="Johnson M."/>
            <person name="Thiruvilangam P."/>
            <person name="Bhonagiri V."/>
            <person name="Nash W.E."/>
            <person name="Mardis E.R."/>
            <person name="Wilson R.K."/>
        </authorList>
    </citation>
    <scope>NUCLEOTIDE SEQUENCE [LARGE SCALE GENOMIC DNA]</scope>
    <source>
        <strain evidence="3 4">ATCC 29799</strain>
    </source>
</reference>
<dbReference type="RefSeq" id="WP_006573811.1">
    <property type="nucleotide sequence ID" value="NZ_AAXG02000032.1"/>
</dbReference>
<keyword evidence="2" id="KW-1133">Transmembrane helix</keyword>
<feature type="region of interest" description="Disordered" evidence="1">
    <location>
        <begin position="672"/>
        <end position="720"/>
    </location>
</feature>